<dbReference type="AlphaFoldDB" id="A0A1M7NXL9"/>
<reference evidence="3 4" key="1">
    <citation type="submission" date="2016-11" db="EMBL/GenBank/DDBJ databases">
        <authorList>
            <person name="Jaros S."/>
            <person name="Januszkiewicz K."/>
            <person name="Wedrychowicz H."/>
        </authorList>
    </citation>
    <scope>NUCLEOTIDE SEQUENCE [LARGE SCALE GENOMIC DNA]</scope>
    <source>
        <strain evidence="3 4">CGMCC 1.10681</strain>
    </source>
</reference>
<feature type="domain" description="DUF7305" evidence="2">
    <location>
        <begin position="237"/>
        <end position="397"/>
    </location>
</feature>
<sequence>MHKIKKMWLKDESGVSLMIVLMALVILTLLGTALATISFANVKLTTNDREYQSTYYIAEAGVNQAYAQIENELIEIYETRNSQESFFTGVNDYLSIEIDNVAFENFEESFSEMPKAIISIDQLTNENPSEYKITSEGVIGNRSRTVEKIIEVKWVSRGTGPILPLNVALISKESVKLTGSAKVNGHVHLLDGGVDKITLDGNGNIHQPDQTSKGLVHVHPDSVDHVLNVPDWYNDSPEIKGSDSLFQLDSLIELLDIAPATTSKTMGDISISGNTNQEISLSSNTYIENIRIEGNNNLNIDIGDDEYHLVVNNFELEQGHVNIIGSGTLHLHVLDTFSIGGSSSINKNGTINQLNYYYYGGNPFILGGSQRIKGSLYIEKASVNIGGSGEIEGGYVLTGSSDLTIDGGSHNNLVILAPKAFVTLGGGAQVNGVVIAKRYEASGGNSINYRDVNTDDFPFGSGEAVDNIDLIEAQPTQETDE</sequence>
<dbReference type="Proteomes" id="UP000184184">
    <property type="component" value="Unassembled WGS sequence"/>
</dbReference>
<evidence type="ECO:0000313" key="4">
    <source>
        <dbReference type="Proteomes" id="UP000184184"/>
    </source>
</evidence>
<gene>
    <name evidence="3" type="ORF">SAMN05216179_1804</name>
</gene>
<dbReference type="EMBL" id="FRCZ01000003">
    <property type="protein sequence ID" value="SHN08384.1"/>
    <property type="molecule type" value="Genomic_DNA"/>
</dbReference>
<protein>
    <submittedName>
        <fullName evidence="3">PilX N-terminal</fullName>
    </submittedName>
</protein>
<accession>A0A1M7NXL9</accession>
<dbReference type="RefSeq" id="WP_073201520.1">
    <property type="nucleotide sequence ID" value="NZ_FRCZ01000003.1"/>
</dbReference>
<evidence type="ECO:0000259" key="2">
    <source>
        <dbReference type="Pfam" id="PF23981"/>
    </source>
</evidence>
<dbReference type="InterPro" id="IPR025746">
    <property type="entry name" value="PilX_N_dom"/>
</dbReference>
<dbReference type="STRING" id="1027249.SAMN05216179_1804"/>
<proteinExistence type="predicted"/>
<name>A0A1M7NXL9_9BACI</name>
<dbReference type="InterPro" id="IPR055729">
    <property type="entry name" value="DUF7305"/>
</dbReference>
<dbReference type="Pfam" id="PF23981">
    <property type="entry name" value="DUF7305"/>
    <property type="match status" value="1"/>
</dbReference>
<dbReference type="OrthoDB" id="2163447at2"/>
<feature type="domain" description="Type 4 fimbrial biogenesis protein PilX N-terminal" evidence="1">
    <location>
        <begin position="13"/>
        <end position="62"/>
    </location>
</feature>
<keyword evidence="4" id="KW-1185">Reference proteome</keyword>
<evidence type="ECO:0000259" key="1">
    <source>
        <dbReference type="Pfam" id="PF14341"/>
    </source>
</evidence>
<organism evidence="3 4">
    <name type="scientific">Gracilibacillus kekensis</name>
    <dbReference type="NCBI Taxonomy" id="1027249"/>
    <lineage>
        <taxon>Bacteria</taxon>
        <taxon>Bacillati</taxon>
        <taxon>Bacillota</taxon>
        <taxon>Bacilli</taxon>
        <taxon>Bacillales</taxon>
        <taxon>Bacillaceae</taxon>
        <taxon>Gracilibacillus</taxon>
    </lineage>
</organism>
<dbReference type="Pfam" id="PF14341">
    <property type="entry name" value="PilX_N"/>
    <property type="match status" value="1"/>
</dbReference>
<evidence type="ECO:0000313" key="3">
    <source>
        <dbReference type="EMBL" id="SHN08384.1"/>
    </source>
</evidence>